<evidence type="ECO:0000259" key="11">
    <source>
        <dbReference type="PROSITE" id="PS50109"/>
    </source>
</evidence>
<dbReference type="InterPro" id="IPR036890">
    <property type="entry name" value="HATPase_C_sf"/>
</dbReference>
<evidence type="ECO:0000313" key="13">
    <source>
        <dbReference type="EMBL" id="ADQ80684.1"/>
    </source>
</evidence>
<dbReference type="STRING" id="694427.Palpr_2552"/>
<evidence type="ECO:0000256" key="5">
    <source>
        <dbReference type="ARBA" id="ARBA00022777"/>
    </source>
</evidence>
<dbReference type="InterPro" id="IPR015943">
    <property type="entry name" value="WD40/YVTN_repeat-like_dom_sf"/>
</dbReference>
<evidence type="ECO:0000259" key="12">
    <source>
        <dbReference type="PROSITE" id="PS50110"/>
    </source>
</evidence>
<dbReference type="InterPro" id="IPR009057">
    <property type="entry name" value="Homeodomain-like_sf"/>
</dbReference>
<reference key="1">
    <citation type="submission" date="2010-11" db="EMBL/GenBank/DDBJ databases">
        <title>The complete genome of Paludibacter propionicigenes DSM 17365.</title>
        <authorList>
            <consortium name="US DOE Joint Genome Institute (JGI-PGF)"/>
            <person name="Lucas S."/>
            <person name="Copeland A."/>
            <person name="Lapidus A."/>
            <person name="Bruce D."/>
            <person name="Goodwin L."/>
            <person name="Pitluck S."/>
            <person name="Kyrpides N."/>
            <person name="Mavromatis K."/>
            <person name="Ivanova N."/>
            <person name="Munk A.C."/>
            <person name="Brettin T."/>
            <person name="Detter J.C."/>
            <person name="Han C."/>
            <person name="Tapia R."/>
            <person name="Land M."/>
            <person name="Hauser L."/>
            <person name="Markowitz V."/>
            <person name="Cheng J.-F."/>
            <person name="Hugenholtz P."/>
            <person name="Woyke T."/>
            <person name="Wu D."/>
            <person name="Gronow S."/>
            <person name="Wellnitz S."/>
            <person name="Brambilla E."/>
            <person name="Klenk H.-P."/>
            <person name="Eisen J.A."/>
        </authorList>
    </citation>
    <scope>NUCLEOTIDE SEQUENCE</scope>
    <source>
        <strain>WB4</strain>
    </source>
</reference>
<dbReference type="Pfam" id="PF07494">
    <property type="entry name" value="Reg_prop"/>
    <property type="match status" value="3"/>
</dbReference>
<dbReference type="CDD" id="cd00082">
    <property type="entry name" value="HisKA"/>
    <property type="match status" value="1"/>
</dbReference>
<dbReference type="GO" id="GO:0003700">
    <property type="term" value="F:DNA-binding transcription factor activity"/>
    <property type="evidence" value="ECO:0007669"/>
    <property type="project" value="InterPro"/>
</dbReference>
<feature type="domain" description="HTH araC/xylS-type" evidence="10">
    <location>
        <begin position="1217"/>
        <end position="1315"/>
    </location>
</feature>
<comment type="catalytic activity">
    <reaction evidence="1">
        <text>ATP + protein L-histidine = ADP + protein N-phospho-L-histidine.</text>
        <dbReference type="EC" id="2.7.13.3"/>
    </reaction>
</comment>
<evidence type="ECO:0000259" key="10">
    <source>
        <dbReference type="PROSITE" id="PS01124"/>
    </source>
</evidence>
<evidence type="ECO:0000256" key="4">
    <source>
        <dbReference type="ARBA" id="ARBA00022679"/>
    </source>
</evidence>
<dbReference type="CDD" id="cd00075">
    <property type="entry name" value="HATPase"/>
    <property type="match status" value="1"/>
</dbReference>
<dbReference type="eggNOG" id="COG0745">
    <property type="taxonomic scope" value="Bacteria"/>
</dbReference>
<dbReference type="HOGENOM" id="CLU_000445_28_1_10"/>
<dbReference type="EMBL" id="CP002345">
    <property type="protein sequence ID" value="ADQ80684.1"/>
    <property type="molecule type" value="Genomic_DNA"/>
</dbReference>
<dbReference type="InterPro" id="IPR005467">
    <property type="entry name" value="His_kinase_dom"/>
</dbReference>
<dbReference type="SUPFAM" id="SSF46689">
    <property type="entry name" value="Homeodomain-like"/>
    <property type="match status" value="1"/>
</dbReference>
<dbReference type="Pfam" id="PF00512">
    <property type="entry name" value="HisKA"/>
    <property type="match status" value="1"/>
</dbReference>
<keyword evidence="3 8" id="KW-0597">Phosphoprotein</keyword>
<dbReference type="InterPro" id="IPR003661">
    <property type="entry name" value="HisK_dim/P_dom"/>
</dbReference>
<gene>
    <name evidence="13" type="ordered locus">Palpr_2552</name>
</gene>
<dbReference type="Proteomes" id="UP000008718">
    <property type="component" value="Chromosome"/>
</dbReference>
<dbReference type="InterPro" id="IPR011110">
    <property type="entry name" value="Reg_prop"/>
</dbReference>
<dbReference type="RefSeq" id="WP_013446053.1">
    <property type="nucleotide sequence ID" value="NC_014734.1"/>
</dbReference>
<dbReference type="eggNOG" id="COG2205">
    <property type="taxonomic scope" value="Bacteria"/>
</dbReference>
<dbReference type="Pfam" id="PF07495">
    <property type="entry name" value="Y_Y_Y"/>
    <property type="match status" value="1"/>
</dbReference>
<dbReference type="PROSITE" id="PS50109">
    <property type="entry name" value="HIS_KIN"/>
    <property type="match status" value="1"/>
</dbReference>
<keyword evidence="9" id="KW-0472">Membrane</keyword>
<dbReference type="InterPro" id="IPR018060">
    <property type="entry name" value="HTH_AraC"/>
</dbReference>
<evidence type="ECO:0000256" key="9">
    <source>
        <dbReference type="SAM" id="Phobius"/>
    </source>
</evidence>
<dbReference type="GO" id="GO:0000155">
    <property type="term" value="F:phosphorelay sensor kinase activity"/>
    <property type="evidence" value="ECO:0007669"/>
    <property type="project" value="InterPro"/>
</dbReference>
<dbReference type="Gene3D" id="3.40.50.2300">
    <property type="match status" value="1"/>
</dbReference>
<evidence type="ECO:0000256" key="3">
    <source>
        <dbReference type="ARBA" id="ARBA00022553"/>
    </source>
</evidence>
<dbReference type="EC" id="2.7.13.3" evidence="2"/>
<dbReference type="SMART" id="SM00388">
    <property type="entry name" value="HisKA"/>
    <property type="match status" value="1"/>
</dbReference>
<dbReference type="InterPro" id="IPR001789">
    <property type="entry name" value="Sig_transdc_resp-reg_receiver"/>
</dbReference>
<evidence type="ECO:0000256" key="6">
    <source>
        <dbReference type="ARBA" id="ARBA00023015"/>
    </source>
</evidence>
<keyword evidence="14" id="KW-1185">Reference proteome</keyword>
<dbReference type="InterPro" id="IPR036097">
    <property type="entry name" value="HisK_dim/P_sf"/>
</dbReference>
<dbReference type="InterPro" id="IPR003594">
    <property type="entry name" value="HATPase_dom"/>
</dbReference>
<dbReference type="eggNOG" id="COG3292">
    <property type="taxonomic scope" value="Bacteria"/>
</dbReference>
<dbReference type="KEGG" id="ppn:Palpr_2552"/>
<keyword evidence="7" id="KW-0804">Transcription</keyword>
<keyword evidence="6" id="KW-0805">Transcription regulation</keyword>
<feature type="transmembrane region" description="Helical" evidence="9">
    <location>
        <begin position="761"/>
        <end position="779"/>
    </location>
</feature>
<accession>E4T7J0</accession>
<dbReference type="PROSITE" id="PS50110">
    <property type="entry name" value="RESPONSE_REGULATORY"/>
    <property type="match status" value="1"/>
</dbReference>
<dbReference type="Pfam" id="PF02518">
    <property type="entry name" value="HATPase_c"/>
    <property type="match status" value="1"/>
</dbReference>
<proteinExistence type="predicted"/>
<dbReference type="InterPro" id="IPR004358">
    <property type="entry name" value="Sig_transdc_His_kin-like_C"/>
</dbReference>
<sequence>MSRNIQYILALLVFLISPIGYASSLPITDVRYLTHSDGLSNHRVFTIIEDRYGAVWISTKAGVDRYNGHTIKNYTLTGDFYFGDMAGRTIRLFQDNHGDIWAYDNIGRIYKYSPIYDRFDQELKLGDFVHESIMLNKYVRSSDGKELFGLTKGLYIKDKSGSIKPAMTGVVVNDMVEVGNTWFIGTSSGLGVLKNGRKISMHPAFKNTNIQTLFYDKETAKLLIGTFNDGLRLMDMSTQKVSHIHSEIDIFTNPIRSILKLNANTMAIGIDGSGIYTVDLRNNKVELLINSEDNNGFSLHGNGIYAMLKDRQGNLWAGSYTGGVSLIGLTDSPSRLITHERGNLNSLANDNVNAIAENVNGDIWYATDRGVSILLKSGRWIHTLNKYVGVTLCSSENGNMLLGTYGEGILILDKNGKVVKLLNKQSGSLTSNYIFSIKKDRSGDYWVGALDGELMNLDGSGKLKQRYPVNLVLSVTVIDDYRIAAATVDGFYIIDKNKHTAERYASSQEQIRNNVSAYIIPMLFNTNGTVWLGTEGGGLNLYNIKTRKILRSYKTSDGLPSNDIYSLQVDSKGRLWVSTGNGVAVINDSVVLSLNYLKGVEKEYNKSAAIRLKSGDFIFGGISGAVRFSPSEINLIDYSAPLRITGFTIDGISESKKDKLMLSIHEGLEDGHITLAYKQNTFTVNFESINLRYQEDIAYRYILEGYDNGWSEVSVAGTATYKNVTPGKYLLRICSVRKCDGKLINEKKVEIVVSHPWWSSWWAWIVYVLLVGMAGYFIFRYKWYQLQKLHNEDKIRFFVNTAHDIRTPVTLVMAPLDDIRKDEQLSSNAAYLLDVARQNIRKLNTITTQLLEFEKIDSGNHSLKLNTVDLRDILQEEISSFQNACDKKNIQLSLTLPDFPANMLGDNHLLEMIFDNLISNACKYTNAGGQISVVLSATKNKVTAEIIDSGIGIPQSDHKHTFSKVFRAQNAVDTQEIGTGFGLIQVKRIVKMLHGTIEFKSVEGEGTTFTVSFKRVYDEAINSSRQTPVNSLSDDDNYPLSDNVIESDHNKDVTVLIVEDNDDLRQYLGKTFSPEYNVILMPTADDALSYLSEEYPDLIISDVMMPGTQGDDFCRAVKNNPETAGIPVILLTAKTGHDSIVTGLQKGADDYIAKPFSTEILKLKVRGAIENRNRLRSYLLKQAVVKVTSEKTANEVDHADEKRIEPELSTSDREFMERITEIVVGNMSNTDFSIDILCREMAMSRTLLYGRLKSLTGKAPQEFIRILCLERAADLLRQGMSVTDVAEATGFINAKYFSTIFKKHFGVQPSKFIEKG</sequence>
<evidence type="ECO:0000256" key="8">
    <source>
        <dbReference type="PROSITE-ProRule" id="PRU00169"/>
    </source>
</evidence>
<feature type="domain" description="Histidine kinase" evidence="11">
    <location>
        <begin position="800"/>
        <end position="1017"/>
    </location>
</feature>
<dbReference type="Pfam" id="PF00072">
    <property type="entry name" value="Response_reg"/>
    <property type="match status" value="1"/>
</dbReference>
<dbReference type="Gene3D" id="2.130.10.10">
    <property type="entry name" value="YVTN repeat-like/Quinoprotein amine dehydrogenase"/>
    <property type="match status" value="2"/>
</dbReference>
<keyword evidence="9" id="KW-1133">Transmembrane helix</keyword>
<dbReference type="PROSITE" id="PS01124">
    <property type="entry name" value="HTH_ARAC_FAMILY_2"/>
    <property type="match status" value="1"/>
</dbReference>
<dbReference type="Gene3D" id="1.10.287.130">
    <property type="match status" value="1"/>
</dbReference>
<keyword evidence="4" id="KW-0808">Transferase</keyword>
<evidence type="ECO:0000256" key="7">
    <source>
        <dbReference type="ARBA" id="ARBA00023163"/>
    </source>
</evidence>
<dbReference type="Gene3D" id="2.60.40.10">
    <property type="entry name" value="Immunoglobulins"/>
    <property type="match status" value="1"/>
</dbReference>
<dbReference type="InterPro" id="IPR011123">
    <property type="entry name" value="Y_Y_Y"/>
</dbReference>
<dbReference type="GO" id="GO:0043565">
    <property type="term" value="F:sequence-specific DNA binding"/>
    <property type="evidence" value="ECO:0007669"/>
    <property type="project" value="InterPro"/>
</dbReference>
<dbReference type="Pfam" id="PF12833">
    <property type="entry name" value="HTH_18"/>
    <property type="match status" value="1"/>
</dbReference>
<dbReference type="CDD" id="cd17574">
    <property type="entry name" value="REC_OmpR"/>
    <property type="match status" value="1"/>
</dbReference>
<dbReference type="Gene3D" id="3.30.565.10">
    <property type="entry name" value="Histidine kinase-like ATPase, C-terminal domain"/>
    <property type="match status" value="1"/>
</dbReference>
<keyword evidence="9" id="KW-0812">Transmembrane</keyword>
<dbReference type="InterPro" id="IPR011006">
    <property type="entry name" value="CheY-like_superfamily"/>
</dbReference>
<dbReference type="PANTHER" id="PTHR43547">
    <property type="entry name" value="TWO-COMPONENT HISTIDINE KINASE"/>
    <property type="match status" value="1"/>
</dbReference>
<keyword evidence="5 13" id="KW-0418">Kinase</keyword>
<name>E4T7J0_PALPW</name>
<dbReference type="SMART" id="SM00342">
    <property type="entry name" value="HTH_ARAC"/>
    <property type="match status" value="1"/>
</dbReference>
<dbReference type="SMART" id="SM00448">
    <property type="entry name" value="REC"/>
    <property type="match status" value="1"/>
</dbReference>
<dbReference type="eggNOG" id="COG2207">
    <property type="taxonomic scope" value="Bacteria"/>
</dbReference>
<dbReference type="SUPFAM" id="SSF47384">
    <property type="entry name" value="Homodimeric domain of signal transducing histidine kinase"/>
    <property type="match status" value="1"/>
</dbReference>
<dbReference type="Gene3D" id="1.10.10.60">
    <property type="entry name" value="Homeodomain-like"/>
    <property type="match status" value="1"/>
</dbReference>
<dbReference type="PANTHER" id="PTHR43547:SF2">
    <property type="entry name" value="HYBRID SIGNAL TRANSDUCTION HISTIDINE KINASE C"/>
    <property type="match status" value="1"/>
</dbReference>
<organism evidence="13 14">
    <name type="scientific">Paludibacter propionicigenes (strain DSM 17365 / JCM 13257 / WB4)</name>
    <dbReference type="NCBI Taxonomy" id="694427"/>
    <lineage>
        <taxon>Bacteria</taxon>
        <taxon>Pseudomonadati</taxon>
        <taxon>Bacteroidota</taxon>
        <taxon>Bacteroidia</taxon>
        <taxon>Bacteroidales</taxon>
        <taxon>Paludibacteraceae</taxon>
        <taxon>Paludibacter</taxon>
    </lineage>
</organism>
<dbReference type="SUPFAM" id="SSF52172">
    <property type="entry name" value="CheY-like"/>
    <property type="match status" value="1"/>
</dbReference>
<dbReference type="SMART" id="SM00387">
    <property type="entry name" value="HATPase_c"/>
    <property type="match status" value="1"/>
</dbReference>
<evidence type="ECO:0000313" key="14">
    <source>
        <dbReference type="Proteomes" id="UP000008718"/>
    </source>
</evidence>
<evidence type="ECO:0000256" key="1">
    <source>
        <dbReference type="ARBA" id="ARBA00000085"/>
    </source>
</evidence>
<protein>
    <recommendedName>
        <fullName evidence="2">histidine kinase</fullName>
        <ecNumber evidence="2">2.7.13.3</ecNumber>
    </recommendedName>
</protein>
<evidence type="ECO:0000256" key="2">
    <source>
        <dbReference type="ARBA" id="ARBA00012438"/>
    </source>
</evidence>
<dbReference type="SUPFAM" id="SSF55874">
    <property type="entry name" value="ATPase domain of HSP90 chaperone/DNA topoisomerase II/histidine kinase"/>
    <property type="match status" value="1"/>
</dbReference>
<dbReference type="PRINTS" id="PR00344">
    <property type="entry name" value="BCTRLSENSOR"/>
</dbReference>
<dbReference type="OrthoDB" id="717811at2"/>
<feature type="domain" description="Response regulatory" evidence="12">
    <location>
        <begin position="1054"/>
        <end position="1169"/>
    </location>
</feature>
<dbReference type="FunFam" id="3.30.565.10:FF:000006">
    <property type="entry name" value="Sensor histidine kinase WalK"/>
    <property type="match status" value="1"/>
</dbReference>
<dbReference type="SUPFAM" id="SSF63829">
    <property type="entry name" value="Calcium-dependent phosphotriesterase"/>
    <property type="match status" value="2"/>
</dbReference>
<reference evidence="13 14" key="2">
    <citation type="journal article" date="2011" name="Stand. Genomic Sci.">
        <title>Complete genome sequence of Paludibacter propionicigenes type strain (WB4).</title>
        <authorList>
            <person name="Gronow S."/>
            <person name="Munk C."/>
            <person name="Lapidus A."/>
            <person name="Nolan M."/>
            <person name="Lucas S."/>
            <person name="Hammon N."/>
            <person name="Deshpande S."/>
            <person name="Cheng J.F."/>
            <person name="Tapia R."/>
            <person name="Han C."/>
            <person name="Goodwin L."/>
            <person name="Pitluck S."/>
            <person name="Liolios K."/>
            <person name="Ivanova N."/>
            <person name="Mavromatis K."/>
            <person name="Mikhailova N."/>
            <person name="Pati A."/>
            <person name="Chen A."/>
            <person name="Palaniappan K."/>
            <person name="Land M."/>
            <person name="Hauser L."/>
            <person name="Chang Y.J."/>
            <person name="Jeffries C.D."/>
            <person name="Brambilla E."/>
            <person name="Rohde M."/>
            <person name="Goker M."/>
            <person name="Detter J.C."/>
            <person name="Woyke T."/>
            <person name="Bristow J."/>
            <person name="Eisen J.A."/>
            <person name="Markowitz V."/>
            <person name="Hugenholtz P."/>
            <person name="Kyrpides N.C."/>
            <person name="Klenk H.P."/>
        </authorList>
    </citation>
    <scope>NUCLEOTIDE SEQUENCE [LARGE SCALE GENOMIC DNA]</scope>
    <source>
        <strain evidence="14">DSM 17365 / JCM 13257 / WB4</strain>
    </source>
</reference>
<feature type="modified residue" description="4-aspartylphosphate" evidence="8">
    <location>
        <position position="1102"/>
    </location>
</feature>
<dbReference type="InterPro" id="IPR013783">
    <property type="entry name" value="Ig-like_fold"/>
</dbReference>